<dbReference type="GO" id="GO:0003735">
    <property type="term" value="F:structural constituent of ribosome"/>
    <property type="evidence" value="ECO:0007669"/>
    <property type="project" value="InterPro"/>
</dbReference>
<dbReference type="PANTHER" id="PTHR34095:SF1">
    <property type="entry name" value="LARGE RIBOSOMAL SUBUNIT PROTEIN ML55"/>
    <property type="match status" value="1"/>
</dbReference>
<comment type="caution">
    <text evidence="1">The sequence shown here is derived from an EMBL/GenBank/DDBJ whole genome shotgun (WGS) entry which is preliminary data.</text>
</comment>
<proteinExistence type="predicted"/>
<dbReference type="EMBL" id="JAPWTK010000480">
    <property type="protein sequence ID" value="KAJ8939616.1"/>
    <property type="molecule type" value="Genomic_DNA"/>
</dbReference>
<protein>
    <submittedName>
        <fullName evidence="1">Uncharacterized protein</fullName>
    </submittedName>
</protein>
<name>A0AAV8XL31_9CUCU</name>
<dbReference type="PANTHER" id="PTHR34095">
    <property type="entry name" value="39S RIBOSOMAL PROTEIN L55, MITOCHONDRIAL"/>
    <property type="match status" value="1"/>
</dbReference>
<dbReference type="GO" id="GO:0006412">
    <property type="term" value="P:translation"/>
    <property type="evidence" value="ECO:0007669"/>
    <property type="project" value="TreeGrafter"/>
</dbReference>
<dbReference type="InterPro" id="IPR018615">
    <property type="entry name" value="Ribosomal_mL55"/>
</dbReference>
<dbReference type="Proteomes" id="UP001162162">
    <property type="component" value="Unassembled WGS sequence"/>
</dbReference>
<dbReference type="GO" id="GO:0005762">
    <property type="term" value="C:mitochondrial large ribosomal subunit"/>
    <property type="evidence" value="ECO:0007669"/>
    <property type="project" value="InterPro"/>
</dbReference>
<reference evidence="1" key="1">
    <citation type="journal article" date="2023" name="Insect Mol. Biol.">
        <title>Genome sequencing provides insights into the evolution of gene families encoding plant cell wall-degrading enzymes in longhorned beetles.</title>
        <authorList>
            <person name="Shin N.R."/>
            <person name="Okamura Y."/>
            <person name="Kirsch R."/>
            <person name="Pauchet Y."/>
        </authorList>
    </citation>
    <scope>NUCLEOTIDE SEQUENCE</scope>
    <source>
        <strain evidence="1">AMC_N1</strain>
    </source>
</reference>
<organism evidence="1 2">
    <name type="scientific">Aromia moschata</name>
    <dbReference type="NCBI Taxonomy" id="1265417"/>
    <lineage>
        <taxon>Eukaryota</taxon>
        <taxon>Metazoa</taxon>
        <taxon>Ecdysozoa</taxon>
        <taxon>Arthropoda</taxon>
        <taxon>Hexapoda</taxon>
        <taxon>Insecta</taxon>
        <taxon>Pterygota</taxon>
        <taxon>Neoptera</taxon>
        <taxon>Endopterygota</taxon>
        <taxon>Coleoptera</taxon>
        <taxon>Polyphaga</taxon>
        <taxon>Cucujiformia</taxon>
        <taxon>Chrysomeloidea</taxon>
        <taxon>Cerambycidae</taxon>
        <taxon>Cerambycinae</taxon>
        <taxon>Callichromatini</taxon>
        <taxon>Aromia</taxon>
    </lineage>
</organism>
<dbReference type="AlphaFoldDB" id="A0AAV8XL31"/>
<sequence length="84" mass="9699">MSSLKGLFQYRCLNSLSASLTKPHRNTYRRNYPTVLVYPDGSTINIRCPEPRQIVKLPVNIWTLSEADRKARLELGKPKKKVKN</sequence>
<dbReference type="Pfam" id="PF09776">
    <property type="entry name" value="Mitoc_L55"/>
    <property type="match status" value="1"/>
</dbReference>
<gene>
    <name evidence="1" type="ORF">NQ318_012339</name>
</gene>
<dbReference type="InterPro" id="IPR044884">
    <property type="entry name" value="Ribosomal_mL55_sf"/>
</dbReference>
<evidence type="ECO:0000313" key="2">
    <source>
        <dbReference type="Proteomes" id="UP001162162"/>
    </source>
</evidence>
<accession>A0AAV8XL31</accession>
<keyword evidence="2" id="KW-1185">Reference proteome</keyword>
<evidence type="ECO:0000313" key="1">
    <source>
        <dbReference type="EMBL" id="KAJ8939616.1"/>
    </source>
</evidence>
<dbReference type="Gene3D" id="6.20.130.20">
    <property type="entry name" value="Mitochondrial ribosomal protein L55"/>
    <property type="match status" value="1"/>
</dbReference>